<evidence type="ECO:0000313" key="2">
    <source>
        <dbReference type="Proteomes" id="UP000838756"/>
    </source>
</evidence>
<dbReference type="Proteomes" id="UP000838756">
    <property type="component" value="Unassembled WGS sequence"/>
</dbReference>
<dbReference type="AlphaFoldDB" id="A0A8S4QV87"/>
<comment type="caution">
    <text evidence="1">The sequence shown here is derived from an EMBL/GenBank/DDBJ whole genome shotgun (WGS) entry which is preliminary data.</text>
</comment>
<accession>A0A8S4QV87</accession>
<sequence>MSLNIVFVARGALYIPRRHLASAHVGVVDFTPSHQTAASPMAGRAEAHHCASEAVDKNHPIDTDVPLSRLTFRYDARCHVEND</sequence>
<gene>
    <name evidence="1" type="primary">jg24348</name>
    <name evidence="1" type="ORF">PAEG_LOCUS6789</name>
</gene>
<proteinExistence type="predicted"/>
<keyword evidence="2" id="KW-1185">Reference proteome</keyword>
<protein>
    <submittedName>
        <fullName evidence="1">Jg24348 protein</fullName>
    </submittedName>
</protein>
<name>A0A8S4QV87_9NEOP</name>
<dbReference type="EMBL" id="CAKXAJ010020528">
    <property type="protein sequence ID" value="CAH2223037.1"/>
    <property type="molecule type" value="Genomic_DNA"/>
</dbReference>
<reference evidence="1" key="1">
    <citation type="submission" date="2022-03" db="EMBL/GenBank/DDBJ databases">
        <authorList>
            <person name="Lindestad O."/>
        </authorList>
    </citation>
    <scope>NUCLEOTIDE SEQUENCE</scope>
</reference>
<evidence type="ECO:0000313" key="1">
    <source>
        <dbReference type="EMBL" id="CAH2223037.1"/>
    </source>
</evidence>
<organism evidence="1 2">
    <name type="scientific">Pararge aegeria aegeria</name>
    <dbReference type="NCBI Taxonomy" id="348720"/>
    <lineage>
        <taxon>Eukaryota</taxon>
        <taxon>Metazoa</taxon>
        <taxon>Ecdysozoa</taxon>
        <taxon>Arthropoda</taxon>
        <taxon>Hexapoda</taxon>
        <taxon>Insecta</taxon>
        <taxon>Pterygota</taxon>
        <taxon>Neoptera</taxon>
        <taxon>Endopterygota</taxon>
        <taxon>Lepidoptera</taxon>
        <taxon>Glossata</taxon>
        <taxon>Ditrysia</taxon>
        <taxon>Papilionoidea</taxon>
        <taxon>Nymphalidae</taxon>
        <taxon>Satyrinae</taxon>
        <taxon>Satyrini</taxon>
        <taxon>Parargina</taxon>
        <taxon>Pararge</taxon>
    </lineage>
</organism>